<protein>
    <submittedName>
        <fullName evidence="1">Uncharacterized protein</fullName>
    </submittedName>
</protein>
<dbReference type="EMBL" id="CACSIP010000018">
    <property type="protein sequence ID" value="CAA0120990.1"/>
    <property type="molecule type" value="Genomic_DNA"/>
</dbReference>
<dbReference type="OrthoDB" id="4762720at2"/>
<sequence>MPQLHRIGDGPSRSYELADGRMRFVISNDFLACGIHGEPMFATDGEKPGRIAGQLPDSDGSPIAEGEWSPSIRFLPAWVEFDLFGHNEPDTHFRVELRDAVPRLVELSFRAGPDQGEIRQKHLRATELASLVNSIYRHWIFEVRDVWRDGPDGIAIPAIGEEQHRVLRNLIDDMRTGRRYVDAQLLREVADVYRANFNHAPAEAVARAFGVKPRMAHEYIKRARDRGFLPPTTQGKKKA</sequence>
<evidence type="ECO:0000313" key="2">
    <source>
        <dbReference type="Proteomes" id="UP000430146"/>
    </source>
</evidence>
<keyword evidence="2" id="KW-1185">Reference proteome</keyword>
<reference evidence="1 2" key="1">
    <citation type="submission" date="2019-11" db="EMBL/GenBank/DDBJ databases">
        <authorList>
            <person name="Holert J."/>
        </authorList>
    </citation>
    <scope>NUCLEOTIDE SEQUENCE [LARGE SCALE GENOMIC DNA]</scope>
    <source>
        <strain evidence="1">BC8_1</strain>
    </source>
</reference>
<proteinExistence type="predicted"/>
<gene>
    <name evidence="1" type="ORF">AELLOGFF_04325</name>
</gene>
<dbReference type="RefSeq" id="WP_159230930.1">
    <property type="nucleotide sequence ID" value="NZ_CACSIP010000018.1"/>
</dbReference>
<dbReference type="Proteomes" id="UP000430146">
    <property type="component" value="Unassembled WGS sequence"/>
</dbReference>
<dbReference type="AlphaFoldDB" id="A0A5S9QRV2"/>
<organism evidence="1 2">
    <name type="scientific">Mycolicibacterium vanbaalenii</name>
    <name type="common">Mycobacterium vanbaalenii</name>
    <dbReference type="NCBI Taxonomy" id="110539"/>
    <lineage>
        <taxon>Bacteria</taxon>
        <taxon>Bacillati</taxon>
        <taxon>Actinomycetota</taxon>
        <taxon>Actinomycetes</taxon>
        <taxon>Mycobacteriales</taxon>
        <taxon>Mycobacteriaceae</taxon>
        <taxon>Mycolicibacterium</taxon>
    </lineage>
</organism>
<name>A0A5S9QRV2_MYCVN</name>
<accession>A0A5S9QRV2</accession>
<evidence type="ECO:0000313" key="1">
    <source>
        <dbReference type="EMBL" id="CAA0120990.1"/>
    </source>
</evidence>